<comment type="caution">
    <text evidence="1">The sequence shown here is derived from an EMBL/GenBank/DDBJ whole genome shotgun (WGS) entry which is preliminary data.</text>
</comment>
<keyword evidence="2" id="KW-1185">Reference proteome</keyword>
<evidence type="ECO:0000313" key="2">
    <source>
        <dbReference type="Proteomes" id="UP000069443"/>
    </source>
</evidence>
<proteinExistence type="predicted"/>
<reference evidence="2" key="2">
    <citation type="submission" date="2016-02" db="EMBL/GenBank/DDBJ databases">
        <title>Draft genome sequence of five rapidly growing Mycobacterium species.</title>
        <authorList>
            <person name="Katahira K."/>
            <person name="Gotou Y."/>
            <person name="Iida K."/>
            <person name="Ogura Y."/>
            <person name="Hayashi T."/>
        </authorList>
    </citation>
    <scope>NUCLEOTIDE SEQUENCE [LARGE SCALE GENOMIC DNA]</scope>
    <source>
        <strain evidence="2">JCM15298</strain>
    </source>
</reference>
<name>A0A100WA28_MYCCR</name>
<dbReference type="EMBL" id="BCSY01000035">
    <property type="protein sequence ID" value="GAS94406.1"/>
    <property type="molecule type" value="Genomic_DNA"/>
</dbReference>
<dbReference type="AlphaFoldDB" id="A0A100WA28"/>
<protein>
    <submittedName>
        <fullName evidence="1">Uncharacterized protein</fullName>
    </submittedName>
</protein>
<dbReference type="Proteomes" id="UP000069443">
    <property type="component" value="Unassembled WGS sequence"/>
</dbReference>
<accession>A0A100WA28</accession>
<dbReference type="STRING" id="228230.RMCC_1372"/>
<organism evidence="1 2">
    <name type="scientific">Mycolicibacterium canariasense</name>
    <name type="common">Mycobacterium canariasense</name>
    <dbReference type="NCBI Taxonomy" id="228230"/>
    <lineage>
        <taxon>Bacteria</taxon>
        <taxon>Bacillati</taxon>
        <taxon>Actinomycetota</taxon>
        <taxon>Actinomycetes</taxon>
        <taxon>Mycobacteriales</taxon>
        <taxon>Mycobacteriaceae</taxon>
        <taxon>Mycolicibacterium</taxon>
    </lineage>
</organism>
<reference evidence="2" key="1">
    <citation type="journal article" date="2016" name="Genome Announc.">
        <title>Draft Genome Sequences of Five Rapidly Growing Mycobacterium Species, M. thermoresistibile, M. fortuitum subsp. acetamidolyticum, M. canariasense, M. brisbanense, and M. novocastrense.</title>
        <authorList>
            <person name="Katahira K."/>
            <person name="Ogura Y."/>
            <person name="Gotoh Y."/>
            <person name="Hayashi T."/>
        </authorList>
    </citation>
    <scope>NUCLEOTIDE SEQUENCE [LARGE SCALE GENOMIC DNA]</scope>
    <source>
        <strain evidence="2">JCM15298</strain>
    </source>
</reference>
<sequence length="141" mass="15536">MRLHTVHRAARAVTGRPFAAQARRLCPETAEHHHRVWFCQTCRLLEMRLTPITDVLGDLLDDDALKHTGGTPTYRHGGLMESREWKPGDDPILPDADPSGYLPESTPLPAMKSALCWLCGNVNEGSSDDSGLCADCVDELT</sequence>
<gene>
    <name evidence="1" type="ORF">RMCC_1372</name>
</gene>
<evidence type="ECO:0000313" key="1">
    <source>
        <dbReference type="EMBL" id="GAS94406.1"/>
    </source>
</evidence>